<accession>A0A931ML03</accession>
<comment type="caution">
    <text evidence="3">The sequence shown here is derived from an EMBL/GenBank/DDBJ whole genome shotgun (WGS) entry which is preliminary data.</text>
</comment>
<evidence type="ECO:0000256" key="1">
    <source>
        <dbReference type="SAM" id="MobiDB-lite"/>
    </source>
</evidence>
<dbReference type="InterPro" id="IPR022742">
    <property type="entry name" value="Hydrolase_4"/>
</dbReference>
<dbReference type="Pfam" id="PF12146">
    <property type="entry name" value="Hydrolase_4"/>
    <property type="match status" value="1"/>
</dbReference>
<sequence length="342" mass="37238">MGRPGLEGGICQPETEFSGASAAREPAIDRRAIPAAARESLWHGVDGAPIRRIDIPACAPSGAVRGSLLFMPGRGDCYEKWLETLVHWARRGWQVTSADWRGQALSGRLGMDATTGHVEDFELWLADYAHLWKALKAESPGPHVAVAHSMGGNLALRAVAEKRVDPDALVLSAPMLGIHPAHVPARVLRPVARVIRALGDPARPAWKVNERPEIVRRARAFLLTHDRDRYADEQAWYEARPGLVMGPASWGWIVAALGSIRALEKRGVLEAVTTPVLLIGTSADGLVSWPAIRRAARRLPHGELLGFGKEAAHEILREADPVRDKALARIEDFLNRAAPARG</sequence>
<dbReference type="SUPFAM" id="SSF53474">
    <property type="entry name" value="alpha/beta-Hydrolases"/>
    <property type="match status" value="1"/>
</dbReference>
<dbReference type="InterPro" id="IPR029058">
    <property type="entry name" value="AB_hydrolase_fold"/>
</dbReference>
<protein>
    <submittedName>
        <fullName evidence="3">Alpha/beta hydrolase</fullName>
    </submittedName>
</protein>
<feature type="domain" description="Serine aminopeptidase S33" evidence="2">
    <location>
        <begin position="64"/>
        <end position="320"/>
    </location>
</feature>
<organism evidence="3 4">
    <name type="scientific">Novosphingobium aureum</name>
    <dbReference type="NCBI Taxonomy" id="2792964"/>
    <lineage>
        <taxon>Bacteria</taxon>
        <taxon>Pseudomonadati</taxon>
        <taxon>Pseudomonadota</taxon>
        <taxon>Alphaproteobacteria</taxon>
        <taxon>Sphingomonadales</taxon>
        <taxon>Sphingomonadaceae</taxon>
        <taxon>Novosphingobium</taxon>
    </lineage>
</organism>
<evidence type="ECO:0000259" key="2">
    <source>
        <dbReference type="Pfam" id="PF12146"/>
    </source>
</evidence>
<evidence type="ECO:0000313" key="3">
    <source>
        <dbReference type="EMBL" id="MBH0112541.1"/>
    </source>
</evidence>
<reference evidence="3" key="1">
    <citation type="submission" date="2020-11" db="EMBL/GenBank/DDBJ databases">
        <title>Novosphingobium aureum sp. nov., a marine bacterium isolated from sediment of a salt flat.</title>
        <authorList>
            <person name="Yoo Y."/>
            <person name="Kim J.-J."/>
        </authorList>
    </citation>
    <scope>NUCLEOTIDE SEQUENCE</scope>
    <source>
        <strain evidence="3">YJ-S2-02</strain>
    </source>
</reference>
<dbReference type="GO" id="GO:0016787">
    <property type="term" value="F:hydrolase activity"/>
    <property type="evidence" value="ECO:0007669"/>
    <property type="project" value="UniProtKB-KW"/>
</dbReference>
<evidence type="ECO:0000313" key="4">
    <source>
        <dbReference type="Proteomes" id="UP000617634"/>
    </source>
</evidence>
<name>A0A931ML03_9SPHN</name>
<keyword evidence="3" id="KW-0378">Hydrolase</keyword>
<gene>
    <name evidence="3" type="ORF">I5E68_06190</name>
</gene>
<dbReference type="AlphaFoldDB" id="A0A931ML03"/>
<proteinExistence type="predicted"/>
<keyword evidence="4" id="KW-1185">Reference proteome</keyword>
<dbReference type="Proteomes" id="UP000617634">
    <property type="component" value="Unassembled WGS sequence"/>
</dbReference>
<dbReference type="Gene3D" id="3.40.50.1820">
    <property type="entry name" value="alpha/beta hydrolase"/>
    <property type="match status" value="1"/>
</dbReference>
<dbReference type="PANTHER" id="PTHR11614">
    <property type="entry name" value="PHOSPHOLIPASE-RELATED"/>
    <property type="match status" value="1"/>
</dbReference>
<dbReference type="EMBL" id="JADZGI010000001">
    <property type="protein sequence ID" value="MBH0112541.1"/>
    <property type="molecule type" value="Genomic_DNA"/>
</dbReference>
<feature type="region of interest" description="Disordered" evidence="1">
    <location>
        <begin position="1"/>
        <end position="23"/>
    </location>
</feature>
<dbReference type="InterPro" id="IPR051044">
    <property type="entry name" value="MAG_DAG_Lipase"/>
</dbReference>